<feature type="chain" id="PRO_5033011018" description="6-phosphogluconolactonase" evidence="8">
    <location>
        <begin position="27"/>
        <end position="233"/>
    </location>
</feature>
<gene>
    <name evidence="7 10" type="primary">pgl</name>
    <name evidence="10" type="ORF">ENR23_13945</name>
</gene>
<accession>A0A832ICK5</accession>
<sequence>MTVARFATPAAAAEAAAAAVAAAARAAVAARGVFHLALSGGRSVVPLHRRLAAGGLGVPWAATHVWFADERAVPPGDPASNLRAVRETLLDALGLAPGGVHPMDGARDDLAAAARDYAAALPEPLDLVVLGVGEDGHVASLFPGSAQAADDAARVAAVTGAPKPPARRLTLGPAALRAARGVIVMASGAEKAAAVAAALAPHGDARAVPARLVRERSWFVDAAAAARLGPAPP</sequence>
<keyword evidence="7 10" id="KW-0378">Hydrolase</keyword>
<evidence type="ECO:0000256" key="5">
    <source>
        <dbReference type="ARBA" id="ARBA00013198"/>
    </source>
</evidence>
<evidence type="ECO:0000256" key="4">
    <source>
        <dbReference type="ARBA" id="ARBA00010662"/>
    </source>
</evidence>
<dbReference type="InterPro" id="IPR005900">
    <property type="entry name" value="6-phosphogluconolactonase_DevB"/>
</dbReference>
<comment type="pathway">
    <text evidence="3 7">Carbohydrate degradation; pentose phosphate pathway; D-ribulose 5-phosphate from D-glucose 6-phosphate (oxidative stage): step 2/3.</text>
</comment>
<dbReference type="EC" id="3.1.1.31" evidence="5 7"/>
<proteinExistence type="inferred from homology"/>
<keyword evidence="8" id="KW-0732">Signal</keyword>
<evidence type="ECO:0000256" key="2">
    <source>
        <dbReference type="ARBA" id="ARBA00002681"/>
    </source>
</evidence>
<reference evidence="10" key="1">
    <citation type="journal article" date="2020" name="mSystems">
        <title>Genome- and Community-Level Interaction Insights into Carbon Utilization and Element Cycling Functions of Hydrothermarchaeota in Hydrothermal Sediment.</title>
        <authorList>
            <person name="Zhou Z."/>
            <person name="Liu Y."/>
            <person name="Xu W."/>
            <person name="Pan J."/>
            <person name="Luo Z.H."/>
            <person name="Li M."/>
        </authorList>
    </citation>
    <scope>NUCLEOTIDE SEQUENCE [LARGE SCALE GENOMIC DNA]</scope>
    <source>
        <strain evidence="10">SpSt-381</strain>
    </source>
</reference>
<comment type="caution">
    <text evidence="10">The sequence shown here is derived from an EMBL/GenBank/DDBJ whole genome shotgun (WGS) entry which is preliminary data.</text>
</comment>
<feature type="signal peptide" evidence="8">
    <location>
        <begin position="1"/>
        <end position="26"/>
    </location>
</feature>
<comment type="function">
    <text evidence="2 7">Hydrolysis of 6-phosphogluconolactone to 6-phosphogluconate.</text>
</comment>
<dbReference type="Pfam" id="PF01182">
    <property type="entry name" value="Glucosamine_iso"/>
    <property type="match status" value="1"/>
</dbReference>
<evidence type="ECO:0000259" key="9">
    <source>
        <dbReference type="Pfam" id="PF01182"/>
    </source>
</evidence>
<dbReference type="AlphaFoldDB" id="A0A832ICK5"/>
<dbReference type="GO" id="GO:0005975">
    <property type="term" value="P:carbohydrate metabolic process"/>
    <property type="evidence" value="ECO:0007669"/>
    <property type="project" value="UniProtKB-UniRule"/>
</dbReference>
<evidence type="ECO:0000256" key="3">
    <source>
        <dbReference type="ARBA" id="ARBA00004961"/>
    </source>
</evidence>
<dbReference type="GO" id="GO:0017057">
    <property type="term" value="F:6-phosphogluconolactonase activity"/>
    <property type="evidence" value="ECO:0007669"/>
    <property type="project" value="UniProtKB-UniRule"/>
</dbReference>
<name>A0A832ICK5_UNCEI</name>
<dbReference type="NCBIfam" id="TIGR01198">
    <property type="entry name" value="pgl"/>
    <property type="match status" value="1"/>
</dbReference>
<protein>
    <recommendedName>
        <fullName evidence="6 7">6-phosphogluconolactonase</fullName>
        <shortName evidence="7">6PGL</shortName>
        <ecNumber evidence="5 7">3.1.1.31</ecNumber>
    </recommendedName>
</protein>
<dbReference type="InterPro" id="IPR037171">
    <property type="entry name" value="NagB/RpiA_transferase-like"/>
</dbReference>
<comment type="similarity">
    <text evidence="4 7">Belongs to the glucosamine/galactosamine-6-phosphate isomerase family. 6-phosphogluconolactonase subfamily.</text>
</comment>
<dbReference type="Gene3D" id="3.40.50.1360">
    <property type="match status" value="1"/>
</dbReference>
<dbReference type="UniPathway" id="UPA00115">
    <property type="reaction ID" value="UER00409"/>
</dbReference>
<evidence type="ECO:0000256" key="1">
    <source>
        <dbReference type="ARBA" id="ARBA00000832"/>
    </source>
</evidence>
<dbReference type="SUPFAM" id="SSF100950">
    <property type="entry name" value="NagB/RpiA/CoA transferase-like"/>
    <property type="match status" value="1"/>
</dbReference>
<dbReference type="GO" id="GO:0006098">
    <property type="term" value="P:pentose-phosphate shunt"/>
    <property type="evidence" value="ECO:0007669"/>
    <property type="project" value="UniProtKB-UniPathway"/>
</dbReference>
<evidence type="ECO:0000256" key="6">
    <source>
        <dbReference type="ARBA" id="ARBA00020337"/>
    </source>
</evidence>
<evidence type="ECO:0000256" key="8">
    <source>
        <dbReference type="SAM" id="SignalP"/>
    </source>
</evidence>
<dbReference type="EMBL" id="DSQF01000029">
    <property type="protein sequence ID" value="HGZ44487.1"/>
    <property type="molecule type" value="Genomic_DNA"/>
</dbReference>
<evidence type="ECO:0000256" key="7">
    <source>
        <dbReference type="RuleBase" id="RU365095"/>
    </source>
</evidence>
<dbReference type="PANTHER" id="PTHR11054">
    <property type="entry name" value="6-PHOSPHOGLUCONOLACTONASE"/>
    <property type="match status" value="1"/>
</dbReference>
<dbReference type="PANTHER" id="PTHR11054:SF0">
    <property type="entry name" value="6-PHOSPHOGLUCONOLACTONASE"/>
    <property type="match status" value="1"/>
</dbReference>
<feature type="domain" description="Glucosamine/galactosamine-6-phosphate isomerase" evidence="9">
    <location>
        <begin position="8"/>
        <end position="215"/>
    </location>
</feature>
<evidence type="ECO:0000313" key="10">
    <source>
        <dbReference type="EMBL" id="HGZ44487.1"/>
    </source>
</evidence>
<organism evidence="10">
    <name type="scientific">Eiseniibacteriota bacterium</name>
    <dbReference type="NCBI Taxonomy" id="2212470"/>
    <lineage>
        <taxon>Bacteria</taxon>
        <taxon>Candidatus Eiseniibacteriota</taxon>
    </lineage>
</organism>
<dbReference type="InterPro" id="IPR039104">
    <property type="entry name" value="6PGL"/>
</dbReference>
<dbReference type="InterPro" id="IPR006148">
    <property type="entry name" value="Glc/Gal-6P_isomerase"/>
</dbReference>
<comment type="catalytic activity">
    <reaction evidence="1 7">
        <text>6-phospho-D-glucono-1,5-lactone + H2O = 6-phospho-D-gluconate + H(+)</text>
        <dbReference type="Rhea" id="RHEA:12556"/>
        <dbReference type="ChEBI" id="CHEBI:15377"/>
        <dbReference type="ChEBI" id="CHEBI:15378"/>
        <dbReference type="ChEBI" id="CHEBI:57955"/>
        <dbReference type="ChEBI" id="CHEBI:58759"/>
        <dbReference type="EC" id="3.1.1.31"/>
    </reaction>
</comment>